<feature type="compositionally biased region" description="Polar residues" evidence="1">
    <location>
        <begin position="91"/>
        <end position="110"/>
    </location>
</feature>
<dbReference type="EMBL" id="NIZV01000275">
    <property type="protein sequence ID" value="RSL96500.1"/>
    <property type="molecule type" value="Genomic_DNA"/>
</dbReference>
<protein>
    <submittedName>
        <fullName evidence="3">Uncharacterized protein</fullName>
    </submittedName>
</protein>
<feature type="region of interest" description="Disordered" evidence="1">
    <location>
        <begin position="1"/>
        <end position="137"/>
    </location>
</feature>
<evidence type="ECO:0000313" key="4">
    <source>
        <dbReference type="Proteomes" id="UP000288429"/>
    </source>
</evidence>
<keyword evidence="2" id="KW-0812">Transmembrane</keyword>
<comment type="caution">
    <text evidence="3">The sequence shown here is derived from an EMBL/GenBank/DDBJ whole genome shotgun (WGS) entry which is preliminary data.</text>
</comment>
<evidence type="ECO:0000313" key="3">
    <source>
        <dbReference type="EMBL" id="RSL96500.1"/>
    </source>
</evidence>
<accession>A0A428T3F0</accession>
<proteinExistence type="predicted"/>
<keyword evidence="4" id="KW-1185">Reference proteome</keyword>
<dbReference type="Proteomes" id="UP000288429">
    <property type="component" value="Unassembled WGS sequence"/>
</dbReference>
<sequence>MDDDFDFDGIWEDNPPSSRFRPRQDSSGEGTQRPHGNPYSSDGDGNSGVPPKTERSSAPDDSDSRGHETPPRQRTDPYHGQPKPSDHHQRQPPTGGQTFSDIPSPQTETSGEIPRPKPRPKSDTNREDNGDSDHDDGEDLINGLRWVGTTLFDLSSTVLGWPFRFLLNRLIDKLILALVVMLLLYCLMPSVFSVVFSAIWSTASSLFSFVSDWIGLKQSHAYTQFPKLQFQQVISTAESDNLPIFLMACRNEVQTMNSETAYELAEDFETSERNAKAYRELNDKFIQEIETHSNAQFWTLHALANDMEIFIKEIENPPKKSWWKLWESGQDPWKMYHDFRDRLLDVVKECRKQREKEKHLIHTTMDKVGHGSFIPTYKEDQAGICRAETFLSNKRDWSWDHQDIYATVGVICTAETRTTMRWLDVLNLVRYVSDVISSLV</sequence>
<dbReference type="AlphaFoldDB" id="A0A428T3F0"/>
<feature type="compositionally biased region" description="Acidic residues" evidence="1">
    <location>
        <begin position="1"/>
        <end position="11"/>
    </location>
</feature>
<keyword evidence="2" id="KW-0472">Membrane</keyword>
<evidence type="ECO:0000256" key="1">
    <source>
        <dbReference type="SAM" id="MobiDB-lite"/>
    </source>
</evidence>
<feature type="compositionally biased region" description="Basic and acidic residues" evidence="1">
    <location>
        <begin position="52"/>
        <end position="77"/>
    </location>
</feature>
<evidence type="ECO:0000256" key="2">
    <source>
        <dbReference type="SAM" id="Phobius"/>
    </source>
</evidence>
<gene>
    <name evidence="3" type="ORF">CDV31_013455</name>
</gene>
<name>A0A428T3F0_9HYPO</name>
<feature type="compositionally biased region" description="Basic and acidic residues" evidence="1">
    <location>
        <begin position="120"/>
        <end position="132"/>
    </location>
</feature>
<organism evidence="3 4">
    <name type="scientific">Fusarium ambrosium</name>
    <dbReference type="NCBI Taxonomy" id="131363"/>
    <lineage>
        <taxon>Eukaryota</taxon>
        <taxon>Fungi</taxon>
        <taxon>Dikarya</taxon>
        <taxon>Ascomycota</taxon>
        <taxon>Pezizomycotina</taxon>
        <taxon>Sordariomycetes</taxon>
        <taxon>Hypocreomycetidae</taxon>
        <taxon>Hypocreales</taxon>
        <taxon>Nectriaceae</taxon>
        <taxon>Fusarium</taxon>
        <taxon>Fusarium solani species complex</taxon>
    </lineage>
</organism>
<keyword evidence="2" id="KW-1133">Transmembrane helix</keyword>
<feature type="transmembrane region" description="Helical" evidence="2">
    <location>
        <begin position="174"/>
        <end position="200"/>
    </location>
</feature>
<reference evidence="3 4" key="1">
    <citation type="submission" date="2017-06" db="EMBL/GenBank/DDBJ databases">
        <title>Cmopartive genomic analysis of Ambrosia Fusariam Clade fungi.</title>
        <authorList>
            <person name="Stajich J.E."/>
            <person name="Carrillo J."/>
            <person name="Kijimoto T."/>
            <person name="Eskalen A."/>
            <person name="O'Donnell K."/>
            <person name="Kasson M."/>
        </authorList>
    </citation>
    <scope>NUCLEOTIDE SEQUENCE [LARGE SCALE GENOMIC DNA]</scope>
    <source>
        <strain evidence="3 4">NRRL 20438</strain>
    </source>
</reference>